<dbReference type="CDD" id="cd06446">
    <property type="entry name" value="Trp-synth_B"/>
    <property type="match status" value="1"/>
</dbReference>
<evidence type="ECO:0000256" key="2">
    <source>
        <dbReference type="ARBA" id="ARBA00002786"/>
    </source>
</evidence>
<dbReference type="PROSITE" id="PS00168">
    <property type="entry name" value="TRP_SYNTHASE_BETA"/>
    <property type="match status" value="1"/>
</dbReference>
<gene>
    <name evidence="12 14" type="primary">trpB</name>
    <name evidence="14" type="ORF">D7Z54_08935</name>
</gene>
<accession>A0A428N5N8</accession>
<evidence type="ECO:0000256" key="7">
    <source>
        <dbReference type="ARBA" id="ARBA00022822"/>
    </source>
</evidence>
<keyword evidence="9 12" id="KW-0057">Aromatic amino acid biosynthesis</keyword>
<keyword evidence="8 12" id="KW-0663">Pyridoxal phosphate</keyword>
<dbReference type="InterPro" id="IPR006654">
    <property type="entry name" value="Trp_synth_beta"/>
</dbReference>
<dbReference type="NCBIfam" id="TIGR00263">
    <property type="entry name" value="trpB"/>
    <property type="match status" value="1"/>
</dbReference>
<evidence type="ECO:0000256" key="11">
    <source>
        <dbReference type="ARBA" id="ARBA00049047"/>
    </source>
</evidence>
<evidence type="ECO:0000256" key="5">
    <source>
        <dbReference type="ARBA" id="ARBA00011270"/>
    </source>
</evidence>
<name>A0A428N5N8_9BACI</name>
<evidence type="ECO:0000256" key="4">
    <source>
        <dbReference type="ARBA" id="ARBA00009982"/>
    </source>
</evidence>
<comment type="cofactor">
    <cofactor evidence="1 12">
        <name>pyridoxal 5'-phosphate</name>
        <dbReference type="ChEBI" id="CHEBI:597326"/>
    </cofactor>
</comment>
<dbReference type="PANTHER" id="PTHR48077">
    <property type="entry name" value="TRYPTOPHAN SYNTHASE-RELATED"/>
    <property type="match status" value="1"/>
</dbReference>
<dbReference type="SUPFAM" id="SSF53686">
    <property type="entry name" value="Tryptophan synthase beta subunit-like PLP-dependent enzymes"/>
    <property type="match status" value="1"/>
</dbReference>
<dbReference type="InterPro" id="IPR001926">
    <property type="entry name" value="TrpB-like_PALP"/>
</dbReference>
<organism evidence="14 15">
    <name type="scientific">Salibacterium salarium</name>
    <dbReference type="NCBI Taxonomy" id="284579"/>
    <lineage>
        <taxon>Bacteria</taxon>
        <taxon>Bacillati</taxon>
        <taxon>Bacillota</taxon>
        <taxon>Bacilli</taxon>
        <taxon>Bacillales</taxon>
        <taxon>Bacillaceae</taxon>
    </lineage>
</organism>
<protein>
    <recommendedName>
        <fullName evidence="12">Tryptophan synthase beta chain</fullName>
        <ecNumber evidence="12">4.2.1.20</ecNumber>
    </recommendedName>
</protein>
<dbReference type="Gene3D" id="3.40.50.1100">
    <property type="match status" value="2"/>
</dbReference>
<proteinExistence type="inferred from homology"/>
<dbReference type="Proteomes" id="UP000275076">
    <property type="component" value="Unassembled WGS sequence"/>
</dbReference>
<evidence type="ECO:0000313" key="14">
    <source>
        <dbReference type="EMBL" id="RSL33805.1"/>
    </source>
</evidence>
<dbReference type="EMBL" id="RBVX01000006">
    <property type="protein sequence ID" value="RSL33805.1"/>
    <property type="molecule type" value="Genomic_DNA"/>
</dbReference>
<dbReference type="Pfam" id="PF00291">
    <property type="entry name" value="PALP"/>
    <property type="match status" value="1"/>
</dbReference>
<evidence type="ECO:0000259" key="13">
    <source>
        <dbReference type="Pfam" id="PF00291"/>
    </source>
</evidence>
<evidence type="ECO:0000256" key="1">
    <source>
        <dbReference type="ARBA" id="ARBA00001933"/>
    </source>
</evidence>
<feature type="domain" description="Tryptophan synthase beta chain-like PALP" evidence="13">
    <location>
        <begin position="55"/>
        <end position="380"/>
    </location>
</feature>
<dbReference type="RefSeq" id="WP_125555486.1">
    <property type="nucleotide sequence ID" value="NZ_RBVX01000006.1"/>
</dbReference>
<keyword evidence="7 12" id="KW-0822">Tryptophan biosynthesis</keyword>
<reference evidence="14 15" key="1">
    <citation type="submission" date="2018-10" db="EMBL/GenBank/DDBJ databases">
        <title>Draft genome sequence of Bacillus salarius IM0101, isolated from a hypersaline soil in Inner Mongolia, China.</title>
        <authorList>
            <person name="Yamprayoonswat W."/>
            <person name="Boonvisut S."/>
            <person name="Jumpathong W."/>
            <person name="Sittihan S."/>
            <person name="Ruangsuj P."/>
            <person name="Wanthongcharoen S."/>
            <person name="Thongpramul N."/>
            <person name="Pimmason S."/>
            <person name="Yu B."/>
            <person name="Yasawong M."/>
        </authorList>
    </citation>
    <scope>NUCLEOTIDE SEQUENCE [LARGE SCALE GENOMIC DNA]</scope>
    <source>
        <strain evidence="14 15">IM0101</strain>
    </source>
</reference>
<dbReference type="UniPathway" id="UPA00035">
    <property type="reaction ID" value="UER00044"/>
</dbReference>
<dbReference type="GO" id="GO:0005737">
    <property type="term" value="C:cytoplasm"/>
    <property type="evidence" value="ECO:0007669"/>
    <property type="project" value="TreeGrafter"/>
</dbReference>
<evidence type="ECO:0000256" key="8">
    <source>
        <dbReference type="ARBA" id="ARBA00022898"/>
    </source>
</evidence>
<keyword evidence="6 12" id="KW-0028">Amino-acid biosynthesis</keyword>
<dbReference type="PIRSF" id="PIRSF001413">
    <property type="entry name" value="Trp_syn_beta"/>
    <property type="match status" value="1"/>
</dbReference>
<evidence type="ECO:0000256" key="6">
    <source>
        <dbReference type="ARBA" id="ARBA00022605"/>
    </source>
</evidence>
<dbReference type="OrthoDB" id="9766131at2"/>
<evidence type="ECO:0000313" key="15">
    <source>
        <dbReference type="Proteomes" id="UP000275076"/>
    </source>
</evidence>
<dbReference type="InterPro" id="IPR036052">
    <property type="entry name" value="TrpB-like_PALP_sf"/>
</dbReference>
<sequence>MNKTYPDENGRYGDFGGKFVPETLMFALEELEAYLDEAWNDLSFQQEYKEILAEYAGRPTPLTYADRLTDKLGGASIYLKREDLLHTGAHKLNNAVGQALLAKRMGKSKIVAETGAGQHGVATATICAKLGLECKVFMGEEDTQRQELNVFRMELLGAEVIPVNSGSKTLKDATNEAIRYWVTNVEDTFYLIGSVVGPHPYPRMVRDFQRIIGDEAKEQLNEKDNILPDAVVACVGGGSNAIGMFYPFLEDNVQLYGAEAAGKGLSTDKHAATITMGTKGVIHGSLTYLIQDENGQIIEPYSISAGLDYPGIGPEHAHLAKSGRVNYEGVTDQEALDALSLLTKVEGILPAVESAHALHIAFEKAKQMKKDQTIVISLSGRGDKDVNSIKAFMEKESF</sequence>
<keyword evidence="15" id="KW-1185">Reference proteome</keyword>
<dbReference type="HAMAP" id="MF_00133">
    <property type="entry name" value="Trp_synth_beta"/>
    <property type="match status" value="1"/>
</dbReference>
<evidence type="ECO:0000256" key="12">
    <source>
        <dbReference type="HAMAP-Rule" id="MF_00133"/>
    </source>
</evidence>
<dbReference type="InterPro" id="IPR006653">
    <property type="entry name" value="Trp_synth_b_CS"/>
</dbReference>
<dbReference type="EC" id="4.2.1.20" evidence="12"/>
<dbReference type="GO" id="GO:0004834">
    <property type="term" value="F:tryptophan synthase activity"/>
    <property type="evidence" value="ECO:0007669"/>
    <property type="project" value="UniProtKB-UniRule"/>
</dbReference>
<evidence type="ECO:0000256" key="9">
    <source>
        <dbReference type="ARBA" id="ARBA00023141"/>
    </source>
</evidence>
<comment type="subunit">
    <text evidence="5 12">Tetramer of two alpha and two beta chains.</text>
</comment>
<dbReference type="PANTHER" id="PTHR48077:SF3">
    <property type="entry name" value="TRYPTOPHAN SYNTHASE"/>
    <property type="match status" value="1"/>
</dbReference>
<dbReference type="AlphaFoldDB" id="A0A428N5N8"/>
<dbReference type="InterPro" id="IPR023026">
    <property type="entry name" value="Trp_synth_beta/beta-like"/>
</dbReference>
<keyword evidence="10 12" id="KW-0456">Lyase</keyword>
<comment type="catalytic activity">
    <reaction evidence="11 12">
        <text>(1S,2R)-1-C-(indol-3-yl)glycerol 3-phosphate + L-serine = D-glyceraldehyde 3-phosphate + L-tryptophan + H2O</text>
        <dbReference type="Rhea" id="RHEA:10532"/>
        <dbReference type="ChEBI" id="CHEBI:15377"/>
        <dbReference type="ChEBI" id="CHEBI:33384"/>
        <dbReference type="ChEBI" id="CHEBI:57912"/>
        <dbReference type="ChEBI" id="CHEBI:58866"/>
        <dbReference type="ChEBI" id="CHEBI:59776"/>
        <dbReference type="EC" id="4.2.1.20"/>
    </reaction>
</comment>
<comment type="function">
    <text evidence="2 12">The beta subunit is responsible for the synthesis of L-tryptophan from indole and L-serine.</text>
</comment>
<comment type="similarity">
    <text evidence="4 12">Belongs to the TrpB family.</text>
</comment>
<evidence type="ECO:0000256" key="10">
    <source>
        <dbReference type="ARBA" id="ARBA00023239"/>
    </source>
</evidence>
<evidence type="ECO:0000256" key="3">
    <source>
        <dbReference type="ARBA" id="ARBA00004733"/>
    </source>
</evidence>
<comment type="pathway">
    <text evidence="3 12">Amino-acid biosynthesis; L-tryptophan biosynthesis; L-tryptophan from chorismate: step 5/5.</text>
</comment>
<feature type="modified residue" description="N6-(pyridoxal phosphate)lysine" evidence="12">
    <location>
        <position position="91"/>
    </location>
</feature>
<dbReference type="FunFam" id="3.40.50.1100:FF:000001">
    <property type="entry name" value="Tryptophan synthase beta chain"/>
    <property type="match status" value="1"/>
</dbReference>
<comment type="caution">
    <text evidence="14">The sequence shown here is derived from an EMBL/GenBank/DDBJ whole genome shotgun (WGS) entry which is preliminary data.</text>
</comment>
<dbReference type="FunFam" id="3.40.50.1100:FF:000004">
    <property type="entry name" value="Tryptophan synthase beta chain"/>
    <property type="match status" value="1"/>
</dbReference>